<proteinExistence type="inferred from homology"/>
<dbReference type="PANTHER" id="PTHR32054">
    <property type="entry name" value="HEAVY CHAIN, PUTATIVE, EXPRESSED-RELATED-RELATED"/>
    <property type="match status" value="1"/>
</dbReference>
<feature type="compositionally biased region" description="Low complexity" evidence="4">
    <location>
        <begin position="493"/>
        <end position="508"/>
    </location>
</feature>
<dbReference type="GO" id="GO:0009903">
    <property type="term" value="P:chloroplast avoidance movement"/>
    <property type="evidence" value="ECO:0007669"/>
    <property type="project" value="TreeGrafter"/>
</dbReference>
<evidence type="ECO:0008006" key="7">
    <source>
        <dbReference type="Google" id="ProtNLM"/>
    </source>
</evidence>
<dbReference type="Pfam" id="PF05701">
    <property type="entry name" value="WEMBL"/>
    <property type="match status" value="1"/>
</dbReference>
<evidence type="ECO:0000256" key="2">
    <source>
        <dbReference type="ARBA" id="ARBA00023054"/>
    </source>
</evidence>
<dbReference type="GO" id="GO:0005829">
    <property type="term" value="C:cytosol"/>
    <property type="evidence" value="ECO:0007669"/>
    <property type="project" value="TreeGrafter"/>
</dbReference>
<sequence>MEEANLQGPSSIAPPPPAPSTSHQDDVTPRQQSSSYKASEIASRFIDPNKSHVDTAAPIDSVKGAVSKFGGSLDWREKRKQGPEDESDMVSAVQEEVAEYQKRAVSAEAARSQALVELGRTASAADKLRLSLQRAQVEDAQARQEADLAEESQRAAGERAAAKAELDAVGARRAAALADLRAARAELESMAKVRAAAVAEADAARKRAREAAAESQETGNAVEGLVADLIALKGELESSHAAHVAAEEKRLRLAVAFEEDKSQWQMELEEAQQEAKRLRWELVAACEVETKAEAASKLLANLKAELFACAAVQGGNDKPAAVSSEPRPKPMLVEKMHKELEDVKASVERAKDEAKCLRVAAASMRDVLEKEKAELAVVRRREGLSSASIHSLREELSRATSELAVAEAAAKADSGEGSKMAEQVGEARREVEEAKAKARSAREAVAKAREEAGVAKAAVATVEARLEAVAREILAATSSEEMAMATAAALVQQDGKPSKKSSSQQSNKAAADGGVTLTMEEYSELSRRARETEEVAGKRVMEAVKLIKEAKDAEVRSLEKLAKAGRQTEQRRQALEASTLEAEEAEFERMSAERELRQWHGSPRAGLAEISVLGDRTAGGNNPHILSPRGGYMPRTTDLMMAAADADAAARQRKTTFFPRMVMFLARRRAQAWK</sequence>
<dbReference type="PANTHER" id="PTHR32054:SF6">
    <property type="entry name" value="PROTEIN WEAK CHLOROPLAST MOVEMENT UNDER BLUE LIGHT 1"/>
    <property type="match status" value="1"/>
</dbReference>
<feature type="coiled-coil region" evidence="3">
    <location>
        <begin position="389"/>
        <end position="451"/>
    </location>
</feature>
<evidence type="ECO:0000256" key="1">
    <source>
        <dbReference type="ARBA" id="ARBA00005485"/>
    </source>
</evidence>
<dbReference type="AlphaFoldDB" id="A0A835FY44"/>
<reference evidence="5" key="1">
    <citation type="submission" date="2020-07" db="EMBL/GenBank/DDBJ databases">
        <title>Genome sequence and genetic diversity analysis of an under-domesticated orphan crop, white fonio (Digitaria exilis).</title>
        <authorList>
            <person name="Bennetzen J.L."/>
            <person name="Chen S."/>
            <person name="Ma X."/>
            <person name="Wang X."/>
            <person name="Yssel A.E.J."/>
            <person name="Chaluvadi S.R."/>
            <person name="Johnson M."/>
            <person name="Gangashetty P."/>
            <person name="Hamidou F."/>
            <person name="Sanogo M.D."/>
            <person name="Zwaenepoel A."/>
            <person name="Wallace J."/>
            <person name="Van De Peer Y."/>
            <person name="Van Deynze A."/>
        </authorList>
    </citation>
    <scope>NUCLEOTIDE SEQUENCE</scope>
    <source>
        <tissue evidence="5">Leaves</tissue>
    </source>
</reference>
<accession>A0A835FY44</accession>
<comment type="similarity">
    <text evidence="1">Belongs to the WEB family.</text>
</comment>
<feature type="coiled-coil region" evidence="3">
    <location>
        <begin position="333"/>
        <end position="360"/>
    </location>
</feature>
<dbReference type="InterPro" id="IPR008545">
    <property type="entry name" value="Web"/>
</dbReference>
<feature type="coiled-coil region" evidence="3">
    <location>
        <begin position="254"/>
        <end position="288"/>
    </location>
</feature>
<evidence type="ECO:0000313" key="6">
    <source>
        <dbReference type="Proteomes" id="UP000636709"/>
    </source>
</evidence>
<protein>
    <recommendedName>
        <fullName evidence="7">Protein WEAK CHLOROPLAST MOVEMENT UNDER BLUE LIGHT 1</fullName>
    </recommendedName>
</protein>
<keyword evidence="6" id="KW-1185">Reference proteome</keyword>
<name>A0A835FY44_9POAL</name>
<feature type="region of interest" description="Disordered" evidence="4">
    <location>
        <begin position="139"/>
        <end position="163"/>
    </location>
</feature>
<dbReference type="EMBL" id="JACEFO010000138">
    <property type="protein sequence ID" value="KAF8780353.1"/>
    <property type="molecule type" value="Genomic_DNA"/>
</dbReference>
<organism evidence="5 6">
    <name type="scientific">Digitaria exilis</name>
    <dbReference type="NCBI Taxonomy" id="1010633"/>
    <lineage>
        <taxon>Eukaryota</taxon>
        <taxon>Viridiplantae</taxon>
        <taxon>Streptophyta</taxon>
        <taxon>Embryophyta</taxon>
        <taxon>Tracheophyta</taxon>
        <taxon>Spermatophyta</taxon>
        <taxon>Magnoliopsida</taxon>
        <taxon>Liliopsida</taxon>
        <taxon>Poales</taxon>
        <taxon>Poaceae</taxon>
        <taxon>PACMAD clade</taxon>
        <taxon>Panicoideae</taxon>
        <taxon>Panicodae</taxon>
        <taxon>Paniceae</taxon>
        <taxon>Anthephorinae</taxon>
        <taxon>Digitaria</taxon>
    </lineage>
</organism>
<feature type="region of interest" description="Disordered" evidence="4">
    <location>
        <begin position="1"/>
        <end position="91"/>
    </location>
</feature>
<feature type="compositionally biased region" description="Basic and acidic residues" evidence="4">
    <location>
        <begin position="74"/>
        <end position="83"/>
    </location>
</feature>
<dbReference type="OrthoDB" id="689696at2759"/>
<evidence type="ECO:0000256" key="3">
    <source>
        <dbReference type="SAM" id="Coils"/>
    </source>
</evidence>
<feature type="coiled-coil region" evidence="3">
    <location>
        <begin position="558"/>
        <end position="595"/>
    </location>
</feature>
<feature type="region of interest" description="Disordered" evidence="4">
    <location>
        <begin position="493"/>
        <end position="515"/>
    </location>
</feature>
<gene>
    <name evidence="5" type="ORF">HU200_001462</name>
</gene>
<evidence type="ECO:0000256" key="4">
    <source>
        <dbReference type="SAM" id="MobiDB-lite"/>
    </source>
</evidence>
<comment type="caution">
    <text evidence="5">The sequence shown here is derived from an EMBL/GenBank/DDBJ whole genome shotgun (WGS) entry which is preliminary data.</text>
</comment>
<keyword evidence="2 3" id="KW-0175">Coiled coil</keyword>
<dbReference type="GO" id="GO:0009904">
    <property type="term" value="P:chloroplast accumulation movement"/>
    <property type="evidence" value="ECO:0007669"/>
    <property type="project" value="TreeGrafter"/>
</dbReference>
<evidence type="ECO:0000313" key="5">
    <source>
        <dbReference type="EMBL" id="KAF8780353.1"/>
    </source>
</evidence>
<dbReference type="Proteomes" id="UP000636709">
    <property type="component" value="Unassembled WGS sequence"/>
</dbReference>
<dbReference type="Gramene" id="Dexi9B01G0048930.1">
    <property type="protein sequence ID" value="Dexi9B01G0048930.1:cds"/>
    <property type="gene ID" value="Dexi9B01G0048930"/>
</dbReference>